<dbReference type="OrthoDB" id="6514947at2759"/>
<evidence type="ECO:0000256" key="5">
    <source>
        <dbReference type="SAM" id="MobiDB-lite"/>
    </source>
</evidence>
<evidence type="ECO:0000256" key="4">
    <source>
        <dbReference type="PROSITE-ProRule" id="PRU00508"/>
    </source>
</evidence>
<dbReference type="Pfam" id="PF02207">
    <property type="entry name" value="zf-UBR"/>
    <property type="match status" value="1"/>
</dbReference>
<feature type="non-terminal residue" evidence="7">
    <location>
        <position position="1"/>
    </location>
</feature>
<evidence type="ECO:0000256" key="1">
    <source>
        <dbReference type="ARBA" id="ARBA00022723"/>
    </source>
</evidence>
<dbReference type="Pfam" id="PF19423">
    <property type="entry name" value="E3_UBR4_N"/>
    <property type="match status" value="1"/>
</dbReference>
<evidence type="ECO:0000259" key="6">
    <source>
        <dbReference type="PROSITE" id="PS51157"/>
    </source>
</evidence>
<proteinExistence type="predicted"/>
<dbReference type="PANTHER" id="PTHR21725:SF1">
    <property type="entry name" value="E3 UBIQUITIN-PROTEIN LIGASE UBR4"/>
    <property type="match status" value="1"/>
</dbReference>
<keyword evidence="1" id="KW-0479">Metal-binding</keyword>
<comment type="caution">
    <text evidence="7">The sequence shown here is derived from an EMBL/GenBank/DDBJ whole genome shotgun (WGS) entry which is preliminary data.</text>
</comment>
<dbReference type="PANTHER" id="PTHR21725">
    <property type="entry name" value="E3 UBIQUITIN-PROTEIN LIGASE UBR4"/>
    <property type="match status" value="1"/>
</dbReference>
<dbReference type="PROSITE" id="PS51157">
    <property type="entry name" value="ZF_UBR"/>
    <property type="match status" value="1"/>
</dbReference>
<dbReference type="STRING" id="299467.A0A443SQL4"/>
<dbReference type="InterPro" id="IPR003126">
    <property type="entry name" value="Znf_UBR"/>
</dbReference>
<feature type="domain" description="UBR-type" evidence="6">
    <location>
        <begin position="228"/>
        <end position="301"/>
    </location>
</feature>
<feature type="zinc finger region" description="UBR-type" evidence="4">
    <location>
        <begin position="228"/>
        <end position="301"/>
    </location>
</feature>
<dbReference type="InterPro" id="IPR047509">
    <property type="entry name" value="UBR4-like_UBR-box"/>
</dbReference>
<sequence length="1532" mass="168211">TEKNPDTISLVRLCTSLSRLSNSDIGILQSWFNKILCTREENGETNVVINQENRLHLQNLTNFIVKESSPVDEDVANAFLSALLPMSNHILSSSFEVNGFPDLMIIMATLASAGSGSGHLNLVKTVVLLLETCSTYLSQKDVIEKLETNVMSGRHQIMMESCCYLLSYLADVFEALKMFMNDSIITGRASSPDMELGTSTAVDIDSDWVDDICQDEDESAGEESDEDSFCNKLCTFTVTQKEFMNQHWYHCHTCKMVDGVGVCTVCARVCHKDHDVTYAKYGSFFCDCGAKTDGTCFALVKRMPSTTLPEQSYRLPAYSSDADGTSVLTSSLRRRNSSPDRNAIPGEEQGKRKISETQNRHQTLARQLSPCKTEIINLLMSKNISGTVLDLLQYITPAIVSNCQRYSSAGCSIRARKELQDLHQEIRGLETSDQLMVPTLGSQEGAFENVRLNYSGEQGQTIRQLISTNNIRRVAMCALTSPYGKRQHLAVSHEKGKITLLQLAALLKQADSSKRKLTLTRLVSAPIPFTALSLAANPCNEDFLAVCGLKDCHVLTFNQSGHVCGHIVLHPQLEAGNYVIKSVWLPGSQTELALVTADFIKVYDLSLDIISPQYFFLLPSGKIRDISFVFTENGEKYVLIMSVMGYVYYQIMAEESAAVNGPFYVTSSLELRHPEIKETSGGLINCGGVSVYYSHTFQLVFLSYANGKSFIAPIKQVGVEVDNLFPVEMKSSNGSPSNSNGKSSKDASVAQPLCQWSEVSGHPGLVLAMCQQSNNPVVFMIKPDCVVIQKIKFLNIKAKITDMVALRHVTTPGEMRTTLILLCEDGSLRIYMASSETNYWLRPSLSSGYFFPGIGFGTRTSSLKSLRKKKSGKSRSSCAVSSLSTPVDFFEHCTALNDIEFGGNDVLHIYNTQQVKHRLNTTGLYIASTKPAGFTIEVYNNDPSMVMVGIRILLGTQDINRAPSCVDIFERSSRVYLTRSRWFDFAFTREESLLADKKLSIFFGVSGDANNVTMVDSIKVYGKTKESFSWPDDENEFVNSGSGLVGSSSLDYSSISTSYGQQLSSLDRLLSCSLEVLDGSFTIGSIGSVTDDKEAQKSKALEISTGLLTLPFPVLVQKNIKYLMLTLHQNRTFYNNHRDAAILNYVIKSLVDANRSNELDGEAFYRLMLVTRSIANSRPNNLIKFGECLTAAIGVTEQSPSTKEDQKDIEMTTFSSNVRKTSPEIQTSQSCYELSDSSNKQEQSKSGKQLNVNSTLRSVSFSEVPAKESSSGASFMIYLTDAFWRLYDMRPSNPLLPTVAPRGIVHTDATVQALVEIIHAFTLVDMSNIDIATQLYMKFFLCKDPVISFGAKQALVRVLRPKTRKRKVFIPSPPHCETPSAGGQSIEQSKAPSQSVSSTNSDRRAASQGSIDVFGHDNLIPAGEEQAGHFDLIENLDEVAGAAGGVDELMVAGQFAPLLDLPGDADDEAMVELAIALSLQDQQPPGGGVPDLSGPGRGSAAAEFSFRDGLYSRTSNISAAALKIAKPRQPLL</sequence>
<dbReference type="CDD" id="cd19680">
    <property type="entry name" value="UBR-box_UBR4"/>
    <property type="match status" value="1"/>
</dbReference>
<dbReference type="GO" id="GO:0008270">
    <property type="term" value="F:zinc ion binding"/>
    <property type="evidence" value="ECO:0007669"/>
    <property type="project" value="UniProtKB-KW"/>
</dbReference>
<dbReference type="EMBL" id="NCKV01000753">
    <property type="protein sequence ID" value="RWS29818.1"/>
    <property type="molecule type" value="Genomic_DNA"/>
</dbReference>
<evidence type="ECO:0000313" key="7">
    <source>
        <dbReference type="EMBL" id="RWS29818.1"/>
    </source>
</evidence>
<feature type="region of interest" description="Disordered" evidence="5">
    <location>
        <begin position="329"/>
        <end position="362"/>
    </location>
</feature>
<feature type="region of interest" description="Disordered" evidence="5">
    <location>
        <begin position="1368"/>
        <end position="1407"/>
    </location>
</feature>
<feature type="compositionally biased region" description="Polar residues" evidence="5">
    <location>
        <begin position="1381"/>
        <end position="1400"/>
    </location>
</feature>
<dbReference type="InterPro" id="IPR045841">
    <property type="entry name" value="E3_UBR4_N"/>
</dbReference>
<dbReference type="Proteomes" id="UP000288716">
    <property type="component" value="Unassembled WGS sequence"/>
</dbReference>
<dbReference type="InterPro" id="IPR045189">
    <property type="entry name" value="UBR4-like"/>
</dbReference>
<dbReference type="SUPFAM" id="SSF50978">
    <property type="entry name" value="WD40 repeat-like"/>
    <property type="match status" value="1"/>
</dbReference>
<reference evidence="7 8" key="1">
    <citation type="journal article" date="2018" name="Gigascience">
        <title>Genomes of trombidid mites reveal novel predicted allergens and laterally-transferred genes associated with secondary metabolism.</title>
        <authorList>
            <person name="Dong X."/>
            <person name="Chaisiri K."/>
            <person name="Xia D."/>
            <person name="Armstrong S.D."/>
            <person name="Fang Y."/>
            <person name="Donnelly M.J."/>
            <person name="Kadowaki T."/>
            <person name="McGarry J.W."/>
            <person name="Darby A.C."/>
            <person name="Makepeace B.L."/>
        </authorList>
    </citation>
    <scope>NUCLEOTIDE SEQUENCE [LARGE SCALE GENOMIC DNA]</scope>
    <source>
        <strain evidence="7">UoL-UT</strain>
    </source>
</reference>
<feature type="compositionally biased region" description="Basic and acidic residues" evidence="5">
    <location>
        <begin position="348"/>
        <end position="359"/>
    </location>
</feature>
<keyword evidence="3" id="KW-0862">Zinc</keyword>
<keyword evidence="8" id="KW-1185">Reference proteome</keyword>
<accession>A0A443SQL4</accession>
<keyword evidence="2" id="KW-0863">Zinc-finger</keyword>
<dbReference type="VEuPathDB" id="VectorBase:LDEU002222"/>
<gene>
    <name evidence="7" type="ORF">B4U80_02126</name>
</gene>
<dbReference type="InterPro" id="IPR036322">
    <property type="entry name" value="WD40_repeat_dom_sf"/>
</dbReference>
<organism evidence="7 8">
    <name type="scientific">Leptotrombidium deliense</name>
    <dbReference type="NCBI Taxonomy" id="299467"/>
    <lineage>
        <taxon>Eukaryota</taxon>
        <taxon>Metazoa</taxon>
        <taxon>Ecdysozoa</taxon>
        <taxon>Arthropoda</taxon>
        <taxon>Chelicerata</taxon>
        <taxon>Arachnida</taxon>
        <taxon>Acari</taxon>
        <taxon>Acariformes</taxon>
        <taxon>Trombidiformes</taxon>
        <taxon>Prostigmata</taxon>
        <taxon>Anystina</taxon>
        <taxon>Parasitengona</taxon>
        <taxon>Trombiculoidea</taxon>
        <taxon>Trombiculidae</taxon>
        <taxon>Leptotrombidium</taxon>
    </lineage>
</organism>
<evidence type="ECO:0000313" key="8">
    <source>
        <dbReference type="Proteomes" id="UP000288716"/>
    </source>
</evidence>
<protein>
    <submittedName>
        <fullName evidence="7">E3 ubiquitin-protein ligase UBR4-like protein</fullName>
    </submittedName>
</protein>
<name>A0A443SQL4_9ACAR</name>
<dbReference type="SMART" id="SM00396">
    <property type="entry name" value="ZnF_UBR1"/>
    <property type="match status" value="1"/>
</dbReference>
<evidence type="ECO:0000256" key="3">
    <source>
        <dbReference type="ARBA" id="ARBA00022833"/>
    </source>
</evidence>
<evidence type="ECO:0000256" key="2">
    <source>
        <dbReference type="ARBA" id="ARBA00022771"/>
    </source>
</evidence>
<feature type="compositionally biased region" description="Polar residues" evidence="5">
    <location>
        <begin position="1212"/>
        <end position="1249"/>
    </location>
</feature>
<feature type="region of interest" description="Disordered" evidence="5">
    <location>
        <begin position="1197"/>
        <end position="1249"/>
    </location>
</feature>